<evidence type="ECO:0000313" key="8">
    <source>
        <dbReference type="Proteomes" id="UP000235460"/>
    </source>
</evidence>
<keyword evidence="3" id="KW-0133">Cell shape</keyword>
<dbReference type="GO" id="GO:0005886">
    <property type="term" value="C:plasma membrane"/>
    <property type="evidence" value="ECO:0007669"/>
    <property type="project" value="TreeGrafter"/>
</dbReference>
<feature type="transmembrane region" description="Helical" evidence="6">
    <location>
        <begin position="12"/>
        <end position="33"/>
    </location>
</feature>
<feature type="transmembrane region" description="Helical" evidence="6">
    <location>
        <begin position="71"/>
        <end position="89"/>
    </location>
</feature>
<evidence type="ECO:0000256" key="6">
    <source>
        <dbReference type="SAM" id="Phobius"/>
    </source>
</evidence>
<comment type="caution">
    <text evidence="7">The sequence shown here is derived from an EMBL/GenBank/DDBJ whole genome shotgun (WGS) entry which is preliminary data.</text>
</comment>
<name>A0A2N7PMI4_9BACT</name>
<dbReference type="AlphaFoldDB" id="A0A2N7PMI4"/>
<dbReference type="InterPro" id="IPR001182">
    <property type="entry name" value="FtsW/RodA"/>
</dbReference>
<comment type="subcellular location">
    <subcellularLocation>
        <location evidence="1">Membrane</location>
        <topology evidence="1">Multi-pass membrane protein</topology>
    </subcellularLocation>
</comment>
<evidence type="ECO:0000256" key="1">
    <source>
        <dbReference type="ARBA" id="ARBA00004141"/>
    </source>
</evidence>
<sequence length="361" mass="42205">MKTSDIKEIFKENFWGFFTVFILAIFGILNQWIVAETSSIFWKNLFWHLAGLIGLIFLAIFMDYRKIPFHLVWYFYWFLIFILFILLFFKKRWLNIGFISFQPSEFIKPTLILLISLIASKEPNPYLKLKTLAKLFLITFFPLILILPTDLDYAFIMFIMFASFLIFIGIPRRLTLSLIFLGLIIGLLLFPIFWKNLKPHQKGRIYGYLYPEKYAQTWGYQLNQSLIAIGSGGLWGHGFKRGWSTRLHYLPAKYTDLAFAVWAETWGFIGVSLFLVLYGYLLYFFIKISNTAKDWLGKYLSLGVALVLFWQALFNISGCAGLFPMTSIPLPFLSYGGSITISVYFLLSLVFNIALKRYFFK</sequence>
<feature type="transmembrane region" description="Helical" evidence="6">
    <location>
        <begin position="153"/>
        <end position="170"/>
    </location>
</feature>
<evidence type="ECO:0000256" key="2">
    <source>
        <dbReference type="ARBA" id="ARBA00022692"/>
    </source>
</evidence>
<dbReference type="PANTHER" id="PTHR30474:SF1">
    <property type="entry name" value="PEPTIDOGLYCAN GLYCOSYLTRANSFERASE MRDB"/>
    <property type="match status" value="1"/>
</dbReference>
<feature type="transmembrane region" description="Helical" evidence="6">
    <location>
        <begin position="266"/>
        <end position="286"/>
    </location>
</feature>
<dbReference type="GO" id="GO:0015648">
    <property type="term" value="F:lipid-linked peptidoglycan transporter activity"/>
    <property type="evidence" value="ECO:0007669"/>
    <property type="project" value="TreeGrafter"/>
</dbReference>
<dbReference type="GO" id="GO:0032153">
    <property type="term" value="C:cell division site"/>
    <property type="evidence" value="ECO:0007669"/>
    <property type="project" value="TreeGrafter"/>
</dbReference>
<keyword evidence="2 6" id="KW-0812">Transmembrane</keyword>
<accession>A0A2N7PMI4</accession>
<keyword evidence="5 6" id="KW-0472">Membrane</keyword>
<protein>
    <recommendedName>
        <fullName evidence="9">Rod shape-determining protein RodA</fullName>
    </recommendedName>
</protein>
<organism evidence="7 8">
    <name type="scientific">Thermodesulfobacterium geofontis</name>
    <dbReference type="NCBI Taxonomy" id="1295609"/>
    <lineage>
        <taxon>Bacteria</taxon>
        <taxon>Pseudomonadati</taxon>
        <taxon>Thermodesulfobacteriota</taxon>
        <taxon>Thermodesulfobacteria</taxon>
        <taxon>Thermodesulfobacteriales</taxon>
        <taxon>Thermodesulfobacteriaceae</taxon>
        <taxon>Thermodesulfobacterium</taxon>
    </lineage>
</organism>
<evidence type="ECO:0000256" key="3">
    <source>
        <dbReference type="ARBA" id="ARBA00022960"/>
    </source>
</evidence>
<evidence type="ECO:0000256" key="4">
    <source>
        <dbReference type="ARBA" id="ARBA00022989"/>
    </source>
</evidence>
<dbReference type="Pfam" id="PF01098">
    <property type="entry name" value="FTSW_RODA_SPOVE"/>
    <property type="match status" value="1"/>
</dbReference>
<dbReference type="GO" id="GO:0008360">
    <property type="term" value="P:regulation of cell shape"/>
    <property type="evidence" value="ECO:0007669"/>
    <property type="project" value="UniProtKB-KW"/>
</dbReference>
<feature type="transmembrane region" description="Helical" evidence="6">
    <location>
        <begin position="131"/>
        <end position="147"/>
    </location>
</feature>
<dbReference type="Proteomes" id="UP000235460">
    <property type="component" value="Unassembled WGS sequence"/>
</dbReference>
<feature type="transmembrane region" description="Helical" evidence="6">
    <location>
        <begin position="177"/>
        <end position="194"/>
    </location>
</feature>
<evidence type="ECO:0000313" key="7">
    <source>
        <dbReference type="EMBL" id="PMP66429.1"/>
    </source>
</evidence>
<reference evidence="7 8" key="1">
    <citation type="submission" date="2018-01" db="EMBL/GenBank/DDBJ databases">
        <title>Metagenomic assembled genomes from two thermal pools in the Uzon Caldera, Kamchatka, Russia.</title>
        <authorList>
            <person name="Wilkins L."/>
            <person name="Ettinger C."/>
        </authorList>
    </citation>
    <scope>NUCLEOTIDE SEQUENCE [LARGE SCALE GENOMIC DNA]</scope>
    <source>
        <strain evidence="7">ZAV-08</strain>
    </source>
</reference>
<keyword evidence="4 6" id="KW-1133">Transmembrane helix</keyword>
<dbReference type="PANTHER" id="PTHR30474">
    <property type="entry name" value="CELL CYCLE PROTEIN"/>
    <property type="match status" value="1"/>
</dbReference>
<proteinExistence type="predicted"/>
<dbReference type="GO" id="GO:0051301">
    <property type="term" value="P:cell division"/>
    <property type="evidence" value="ECO:0007669"/>
    <property type="project" value="InterPro"/>
</dbReference>
<dbReference type="EMBL" id="PNIK01000077">
    <property type="protein sequence ID" value="PMP66429.1"/>
    <property type="molecule type" value="Genomic_DNA"/>
</dbReference>
<feature type="transmembrane region" description="Helical" evidence="6">
    <location>
        <begin position="101"/>
        <end position="119"/>
    </location>
</feature>
<evidence type="ECO:0000256" key="5">
    <source>
        <dbReference type="ARBA" id="ARBA00023136"/>
    </source>
</evidence>
<feature type="transmembrane region" description="Helical" evidence="6">
    <location>
        <begin position="335"/>
        <end position="355"/>
    </location>
</feature>
<feature type="transmembrane region" description="Helical" evidence="6">
    <location>
        <begin position="298"/>
        <end position="323"/>
    </location>
</feature>
<evidence type="ECO:0008006" key="9">
    <source>
        <dbReference type="Google" id="ProtNLM"/>
    </source>
</evidence>
<feature type="transmembrane region" description="Helical" evidence="6">
    <location>
        <begin position="45"/>
        <end position="64"/>
    </location>
</feature>
<gene>
    <name evidence="7" type="ORF">C0190_05610</name>
</gene>